<sequence length="238" mass="27130">MACFGRSSTNDMTYNNVFEDKSTRRSFVMKVCTITAFMLLATTGVMAIFVTNDDAKLWLLKHWYLAIVALCIQMVILMMVCYCPFLFRKKPINYILLTIFVAAESITLSFITMRYLPSQVLMAFGYTCLLVAALALFARFAPCDFTGCGPYLLVLFLVMLIMGIVMIFYRTHVMLCIYCSLGILVYSVYLVVDIQMMIGGTHKNQYSEEDYVLASLSIYIDVVHLFLYILMLIGLLDN</sequence>
<accession>A0A3B0K2U3</accession>
<dbReference type="EMBL" id="OUUW01000004">
    <property type="protein sequence ID" value="SPP79331.1"/>
    <property type="molecule type" value="Genomic_DNA"/>
</dbReference>
<dbReference type="Proteomes" id="UP000268350">
    <property type="component" value="Unassembled WGS sequence"/>
</dbReference>
<dbReference type="OMA" id="CDFTGCW"/>
<evidence type="ECO:0000256" key="3">
    <source>
        <dbReference type="ARBA" id="ARBA00022989"/>
    </source>
</evidence>
<keyword evidence="2 5" id="KW-0812">Transmembrane</keyword>
<evidence type="ECO:0000256" key="5">
    <source>
        <dbReference type="RuleBase" id="RU004379"/>
    </source>
</evidence>
<dbReference type="InterPro" id="IPR006214">
    <property type="entry name" value="Bax_inhibitor_1-related"/>
</dbReference>
<feature type="transmembrane region" description="Helical" evidence="5">
    <location>
        <begin position="175"/>
        <end position="192"/>
    </location>
</feature>
<dbReference type="OrthoDB" id="7933078at2759"/>
<comment type="subcellular location">
    <subcellularLocation>
        <location evidence="1">Membrane</location>
        <topology evidence="1">Multi-pass membrane protein</topology>
    </subcellularLocation>
</comment>
<keyword evidence="4 5" id="KW-0472">Membrane</keyword>
<feature type="transmembrane region" description="Helical" evidence="5">
    <location>
        <begin position="63"/>
        <end position="87"/>
    </location>
</feature>
<organism evidence="6 7">
    <name type="scientific">Drosophila guanche</name>
    <name type="common">Fruit fly</name>
    <dbReference type="NCBI Taxonomy" id="7266"/>
    <lineage>
        <taxon>Eukaryota</taxon>
        <taxon>Metazoa</taxon>
        <taxon>Ecdysozoa</taxon>
        <taxon>Arthropoda</taxon>
        <taxon>Hexapoda</taxon>
        <taxon>Insecta</taxon>
        <taxon>Pterygota</taxon>
        <taxon>Neoptera</taxon>
        <taxon>Endopterygota</taxon>
        <taxon>Diptera</taxon>
        <taxon>Brachycera</taxon>
        <taxon>Muscomorpha</taxon>
        <taxon>Ephydroidea</taxon>
        <taxon>Drosophilidae</taxon>
        <taxon>Drosophila</taxon>
        <taxon>Sophophora</taxon>
    </lineage>
</organism>
<protein>
    <submittedName>
        <fullName evidence="6">Blast:Protein lifeguard 1</fullName>
    </submittedName>
</protein>
<dbReference type="PANTHER" id="PTHR23291:SF47">
    <property type="entry name" value="TRANSMEMBRANE BAX INHIBITOR MOTIF CONTAINING 7"/>
    <property type="match status" value="1"/>
</dbReference>
<keyword evidence="7" id="KW-1185">Reference proteome</keyword>
<feature type="transmembrane region" description="Helical" evidence="5">
    <location>
        <begin position="212"/>
        <end position="236"/>
    </location>
</feature>
<dbReference type="GO" id="GO:0016020">
    <property type="term" value="C:membrane"/>
    <property type="evidence" value="ECO:0007669"/>
    <property type="project" value="UniProtKB-SubCell"/>
</dbReference>
<reference evidence="7" key="1">
    <citation type="submission" date="2018-01" db="EMBL/GenBank/DDBJ databases">
        <authorList>
            <person name="Alioto T."/>
            <person name="Alioto T."/>
        </authorList>
    </citation>
    <scope>NUCLEOTIDE SEQUENCE [LARGE SCALE GENOMIC DNA]</scope>
</reference>
<evidence type="ECO:0000313" key="7">
    <source>
        <dbReference type="Proteomes" id="UP000268350"/>
    </source>
</evidence>
<feature type="transmembrane region" description="Helical" evidence="5">
    <location>
        <begin position="119"/>
        <end position="138"/>
    </location>
</feature>
<evidence type="ECO:0000313" key="6">
    <source>
        <dbReference type="EMBL" id="SPP79331.1"/>
    </source>
</evidence>
<evidence type="ECO:0000256" key="2">
    <source>
        <dbReference type="ARBA" id="ARBA00022692"/>
    </source>
</evidence>
<gene>
    <name evidence="6" type="ORF">DGUA_6G012163</name>
</gene>
<evidence type="ECO:0000256" key="1">
    <source>
        <dbReference type="ARBA" id="ARBA00004141"/>
    </source>
</evidence>
<name>A0A3B0K2U3_DROGU</name>
<proteinExistence type="inferred from homology"/>
<dbReference type="AlphaFoldDB" id="A0A3B0K2U3"/>
<evidence type="ECO:0000256" key="4">
    <source>
        <dbReference type="ARBA" id="ARBA00023136"/>
    </source>
</evidence>
<dbReference type="Pfam" id="PF01027">
    <property type="entry name" value="Bax1-I"/>
    <property type="match status" value="1"/>
</dbReference>
<comment type="similarity">
    <text evidence="5">Belongs to the BI1 family.</text>
</comment>
<feature type="transmembrane region" description="Helical" evidence="5">
    <location>
        <begin position="31"/>
        <end position="51"/>
    </location>
</feature>
<feature type="transmembrane region" description="Helical" evidence="5">
    <location>
        <begin position="94"/>
        <end position="113"/>
    </location>
</feature>
<feature type="transmembrane region" description="Helical" evidence="5">
    <location>
        <begin position="150"/>
        <end position="169"/>
    </location>
</feature>
<dbReference type="PANTHER" id="PTHR23291">
    <property type="entry name" value="BAX INHIBITOR-RELATED"/>
    <property type="match status" value="1"/>
</dbReference>
<keyword evidence="3 5" id="KW-1133">Transmembrane helix</keyword>